<evidence type="ECO:0000256" key="2">
    <source>
        <dbReference type="ARBA" id="ARBA00022481"/>
    </source>
</evidence>
<dbReference type="GO" id="GO:0015627">
    <property type="term" value="C:type II protein secretion system complex"/>
    <property type="evidence" value="ECO:0007669"/>
    <property type="project" value="InterPro"/>
</dbReference>
<dbReference type="InterPro" id="IPR012902">
    <property type="entry name" value="N_methyl_site"/>
</dbReference>
<comment type="subcellular location">
    <subcellularLocation>
        <location evidence="1">Membrane</location>
        <topology evidence="1">Single-pass membrane protein</topology>
    </subcellularLocation>
</comment>
<gene>
    <name evidence="8" type="ORF">DES47_10646</name>
</gene>
<comment type="caution">
    <text evidence="8">The sequence shown here is derived from an EMBL/GenBank/DDBJ whole genome shotgun (WGS) entry which is preliminary data.</text>
</comment>
<dbReference type="PRINTS" id="PR00885">
    <property type="entry name" value="BCTERIALGSPH"/>
</dbReference>
<dbReference type="Gene3D" id="3.30.700.10">
    <property type="entry name" value="Glycoprotein, Type 4 Pilin"/>
    <property type="match status" value="1"/>
</dbReference>
<evidence type="ECO:0000313" key="8">
    <source>
        <dbReference type="EMBL" id="TDP62751.1"/>
    </source>
</evidence>
<evidence type="ECO:0000256" key="3">
    <source>
        <dbReference type="ARBA" id="ARBA00022692"/>
    </source>
</evidence>
<evidence type="ECO:0000256" key="7">
    <source>
        <dbReference type="SAM" id="Phobius"/>
    </source>
</evidence>
<dbReference type="InterPro" id="IPR002416">
    <property type="entry name" value="T2SS_protein-GspH"/>
</dbReference>
<organism evidence="8 9">
    <name type="scientific">Roseateles toxinivorans</name>
    <dbReference type="NCBI Taxonomy" id="270368"/>
    <lineage>
        <taxon>Bacteria</taxon>
        <taxon>Pseudomonadati</taxon>
        <taxon>Pseudomonadota</taxon>
        <taxon>Betaproteobacteria</taxon>
        <taxon>Burkholderiales</taxon>
        <taxon>Sphaerotilaceae</taxon>
        <taxon>Roseateles</taxon>
    </lineage>
</organism>
<protein>
    <submittedName>
        <fullName evidence="8">Type II secretion system protein H (GspH)</fullName>
    </submittedName>
</protein>
<dbReference type="NCBIfam" id="TIGR02532">
    <property type="entry name" value="IV_pilin_GFxxxE"/>
    <property type="match status" value="1"/>
</dbReference>
<dbReference type="EMBL" id="SNXS01000006">
    <property type="protein sequence ID" value="TDP62751.1"/>
    <property type="molecule type" value="Genomic_DNA"/>
</dbReference>
<dbReference type="Proteomes" id="UP000295361">
    <property type="component" value="Unassembled WGS sequence"/>
</dbReference>
<evidence type="ECO:0000313" key="9">
    <source>
        <dbReference type="Proteomes" id="UP000295361"/>
    </source>
</evidence>
<name>A0A4R6QHT0_9BURK</name>
<keyword evidence="5 7" id="KW-0472">Membrane</keyword>
<evidence type="ECO:0000256" key="4">
    <source>
        <dbReference type="ARBA" id="ARBA00022989"/>
    </source>
</evidence>
<sequence>MASPAAKATTPTLAPGNKLGHTLTRPQASAGFTLIELLVVVALIAIATAVASLALPNQAATQLERESARLVALFEGARAEARASGLAVRWAPLSMPGGSAADAQFRFEGLPERLAMPTRWLGDIAPAVEIVGARAVLLGPEPMIGAQRIVLRLADQALTLTTDGLGPFIINREAAQP</sequence>
<dbReference type="PROSITE" id="PS00409">
    <property type="entry name" value="PROKAR_NTER_METHYL"/>
    <property type="match status" value="1"/>
</dbReference>
<reference evidence="8 9" key="1">
    <citation type="submission" date="2019-03" db="EMBL/GenBank/DDBJ databases">
        <title>Genomic Encyclopedia of Type Strains, Phase IV (KMG-IV): sequencing the most valuable type-strain genomes for metagenomic binning, comparative biology and taxonomic classification.</title>
        <authorList>
            <person name="Goeker M."/>
        </authorList>
    </citation>
    <scope>NUCLEOTIDE SEQUENCE [LARGE SCALE GENOMIC DNA]</scope>
    <source>
        <strain evidence="8 9">DSM 16998</strain>
    </source>
</reference>
<feature type="region of interest" description="Disordered" evidence="6">
    <location>
        <begin position="1"/>
        <end position="20"/>
    </location>
</feature>
<dbReference type="GO" id="GO:0016020">
    <property type="term" value="C:membrane"/>
    <property type="evidence" value="ECO:0007669"/>
    <property type="project" value="UniProtKB-SubCell"/>
</dbReference>
<evidence type="ECO:0000256" key="1">
    <source>
        <dbReference type="ARBA" id="ARBA00004167"/>
    </source>
</evidence>
<dbReference type="SUPFAM" id="SSF54523">
    <property type="entry name" value="Pili subunits"/>
    <property type="match status" value="1"/>
</dbReference>
<feature type="compositionally biased region" description="Low complexity" evidence="6">
    <location>
        <begin position="1"/>
        <end position="15"/>
    </location>
</feature>
<dbReference type="InParanoid" id="A0A4R6QHT0"/>
<dbReference type="AlphaFoldDB" id="A0A4R6QHT0"/>
<keyword evidence="9" id="KW-1185">Reference proteome</keyword>
<evidence type="ECO:0000256" key="5">
    <source>
        <dbReference type="ARBA" id="ARBA00023136"/>
    </source>
</evidence>
<dbReference type="GO" id="GO:0015628">
    <property type="term" value="P:protein secretion by the type II secretion system"/>
    <property type="evidence" value="ECO:0007669"/>
    <property type="project" value="InterPro"/>
</dbReference>
<dbReference type="Pfam" id="PF07963">
    <property type="entry name" value="N_methyl"/>
    <property type="match status" value="1"/>
</dbReference>
<evidence type="ECO:0000256" key="6">
    <source>
        <dbReference type="SAM" id="MobiDB-lite"/>
    </source>
</evidence>
<accession>A0A4R6QHT0</accession>
<feature type="transmembrane region" description="Helical" evidence="7">
    <location>
        <begin position="32"/>
        <end position="55"/>
    </location>
</feature>
<dbReference type="OrthoDB" id="9154196at2"/>
<keyword evidence="2" id="KW-0488">Methylation</keyword>
<keyword evidence="3 7" id="KW-0812">Transmembrane</keyword>
<dbReference type="InterPro" id="IPR045584">
    <property type="entry name" value="Pilin-like"/>
</dbReference>
<keyword evidence="4 7" id="KW-1133">Transmembrane helix</keyword>
<proteinExistence type="predicted"/>